<feature type="domain" description="Competence protein CoiA-like N-terminal" evidence="2">
    <location>
        <begin position="15"/>
        <end position="61"/>
    </location>
</feature>
<dbReference type="Proteomes" id="UP000230559">
    <property type="component" value="Unassembled WGS sequence"/>
</dbReference>
<organism evidence="4 5">
    <name type="scientific">Anoxybacillus flavithermus</name>
    <dbReference type="NCBI Taxonomy" id="33934"/>
    <lineage>
        <taxon>Bacteria</taxon>
        <taxon>Bacillati</taxon>
        <taxon>Bacillota</taxon>
        <taxon>Bacilli</taxon>
        <taxon>Bacillales</taxon>
        <taxon>Anoxybacillaceae</taxon>
        <taxon>Anoxybacillus</taxon>
    </lineage>
</organism>
<dbReference type="PIRSF" id="PIRSF007487">
    <property type="entry name" value="Competence-induced_CoiA_bac"/>
    <property type="match status" value="1"/>
</dbReference>
<keyword evidence="4" id="KW-0378">Hydrolase</keyword>
<dbReference type="Pfam" id="PF25166">
    <property type="entry name" value="CoiA_C"/>
    <property type="match status" value="1"/>
</dbReference>
<proteinExistence type="predicted"/>
<dbReference type="GO" id="GO:0004519">
    <property type="term" value="F:endonuclease activity"/>
    <property type="evidence" value="ECO:0007669"/>
    <property type="project" value="UniProtKB-KW"/>
</dbReference>
<sequence>MFVALLKNGETCSLLDDWTVEQLHVLRATQSFFCPVCFRRVQLKIGKKRMSHFAHETKCTIETERETFAHLQGKQQLYEWLMNENIEAEVEKYLPHIQQRPDVFVRHEKKMYAVEYQCSVIPSSLFVKRTNAYVNAHIVPIWLLHSSHMRRFGLFFQLSSFSWLFFNCYEMIPFYCPQRREVSFLHHLIPLSKTITYGEWTTIPLDTMSFSFFQQAPQRKHDALFDAWQMKKKQWRLSPLYYRTNRAFCRIVYEAHMTPSLFPHEAGIPLRHSYWFETPPFVWQTYMLLEMMNIPPHLTFSFHQLYERMQYFIRQNLIHIRRLPLMTKSHYSYALMDYLHALVSLRLLKKVGKSTFQRIRSWSLPHNMEEAIRGDEQLLRRIVSKKEDFFTKRE</sequence>
<evidence type="ECO:0000259" key="3">
    <source>
        <dbReference type="Pfam" id="PF25166"/>
    </source>
</evidence>
<protein>
    <submittedName>
        <fullName evidence="4">Restriction endonuclease</fullName>
    </submittedName>
</protein>
<dbReference type="InterPro" id="IPR057253">
    <property type="entry name" value="CoiA-like_N"/>
</dbReference>
<evidence type="ECO:0000313" key="5">
    <source>
        <dbReference type="Proteomes" id="UP000230559"/>
    </source>
</evidence>
<dbReference type="AlphaFoldDB" id="A0A2G5RSX6"/>
<name>A0A2G5RSX6_9BACL</name>
<dbReference type="Pfam" id="PF25164">
    <property type="entry name" value="CoiA_N"/>
    <property type="match status" value="1"/>
</dbReference>
<feature type="domain" description="Competence protein CoiA C-terminal" evidence="3">
    <location>
        <begin position="226"/>
        <end position="372"/>
    </location>
</feature>
<dbReference type="RefSeq" id="WP_099668648.1">
    <property type="nucleotide sequence ID" value="NZ_PEDM01000002.1"/>
</dbReference>
<evidence type="ECO:0000313" key="4">
    <source>
        <dbReference type="EMBL" id="PIC05837.1"/>
    </source>
</evidence>
<evidence type="ECO:0000259" key="2">
    <source>
        <dbReference type="Pfam" id="PF25164"/>
    </source>
</evidence>
<gene>
    <name evidence="4" type="ORF">CS060_02185</name>
</gene>
<keyword evidence="4" id="KW-0255">Endonuclease</keyword>
<keyword evidence="4" id="KW-0540">Nuclease</keyword>
<dbReference type="EMBL" id="PEDM01000002">
    <property type="protein sequence ID" value="PIC05837.1"/>
    <property type="molecule type" value="Genomic_DNA"/>
</dbReference>
<feature type="domain" description="Competence protein CoiA nuclease-like" evidence="1">
    <location>
        <begin position="66"/>
        <end position="213"/>
    </location>
</feature>
<reference evidence="4 5" key="1">
    <citation type="submission" date="2017-10" db="EMBL/GenBank/DDBJ databases">
        <title>Draft genome sequence of Anoxybacillus flavithermus KU2-6-11 from caldera Uzon (Russia:Kamchtka).</title>
        <authorList>
            <person name="Korzhuk A.V."/>
            <person name="Rozanov A.S."/>
            <person name="Bryanskaya A.V."/>
            <person name="Peltek S.E."/>
        </authorList>
    </citation>
    <scope>NUCLEOTIDE SEQUENCE [LARGE SCALE GENOMIC DNA]</scope>
    <source>
        <strain evidence="4 5">KU2-6_11</strain>
    </source>
</reference>
<dbReference type="InterPro" id="IPR010330">
    <property type="entry name" value="CoiA_nuc"/>
</dbReference>
<comment type="caution">
    <text evidence="4">The sequence shown here is derived from an EMBL/GenBank/DDBJ whole genome shotgun (WGS) entry which is preliminary data.</text>
</comment>
<dbReference type="InterPro" id="IPR021176">
    <property type="entry name" value="Competence-induced_CoiA"/>
</dbReference>
<accession>A0A2G5RSX6</accession>
<dbReference type="Pfam" id="PF06054">
    <property type="entry name" value="CoiA_nuc"/>
    <property type="match status" value="1"/>
</dbReference>
<evidence type="ECO:0000259" key="1">
    <source>
        <dbReference type="Pfam" id="PF06054"/>
    </source>
</evidence>
<dbReference type="InterPro" id="IPR057252">
    <property type="entry name" value="CoiA_C"/>
</dbReference>